<keyword evidence="2" id="KW-0143">Chaperone</keyword>
<comment type="caution">
    <text evidence="7">The sequence shown here is derived from an EMBL/GenBank/DDBJ whole genome shotgun (WGS) entry which is preliminary data.</text>
</comment>
<dbReference type="PROSITE" id="PS00170">
    <property type="entry name" value="CSA_PPIASE_1"/>
    <property type="match status" value="1"/>
</dbReference>
<dbReference type="CDD" id="cd01925">
    <property type="entry name" value="cyclophilin_CeCYP16-like"/>
    <property type="match status" value="1"/>
</dbReference>
<keyword evidence="7" id="KW-0560">Oxidoreductase</keyword>
<keyword evidence="7" id="KW-0503">Monooxygenase</keyword>
<dbReference type="GO" id="GO:0003755">
    <property type="term" value="F:peptidyl-prolyl cis-trans isomerase activity"/>
    <property type="evidence" value="ECO:0007669"/>
    <property type="project" value="UniProtKB-EC"/>
</dbReference>
<dbReference type="Proteomes" id="UP001341840">
    <property type="component" value="Unassembled WGS sequence"/>
</dbReference>
<keyword evidence="4" id="KW-0175">Coiled coil</keyword>
<protein>
    <submittedName>
        <fullName evidence="7">Cytochrome P450 monooxygenase 57</fullName>
        <ecNumber evidence="7">5.2.1.8</ecNumber>
    </submittedName>
</protein>
<proteinExistence type="predicted"/>
<evidence type="ECO:0000259" key="6">
    <source>
        <dbReference type="PROSITE" id="PS50072"/>
    </source>
</evidence>
<evidence type="ECO:0000256" key="3">
    <source>
        <dbReference type="ARBA" id="ARBA00023242"/>
    </source>
</evidence>
<name>A0ABU6VAQ1_9FABA</name>
<dbReference type="EC" id="5.2.1.8" evidence="7"/>
<keyword evidence="3" id="KW-0539">Nucleus</keyword>
<accession>A0ABU6VAQ1</accession>
<evidence type="ECO:0000256" key="4">
    <source>
        <dbReference type="SAM" id="Coils"/>
    </source>
</evidence>
<evidence type="ECO:0000256" key="5">
    <source>
        <dbReference type="SAM" id="MobiDB-lite"/>
    </source>
</evidence>
<feature type="region of interest" description="Disordered" evidence="5">
    <location>
        <begin position="262"/>
        <end position="498"/>
    </location>
</feature>
<dbReference type="PANTHER" id="PTHR45625">
    <property type="entry name" value="PEPTIDYL-PROLYL CIS-TRANS ISOMERASE-RELATED"/>
    <property type="match status" value="1"/>
</dbReference>
<feature type="compositionally biased region" description="Basic and acidic residues" evidence="5">
    <location>
        <begin position="451"/>
        <end position="479"/>
    </location>
</feature>
<gene>
    <name evidence="7" type="primary">CYP57_1</name>
    <name evidence="7" type="ORF">PIB30_020091</name>
</gene>
<dbReference type="EMBL" id="JASCZI010151098">
    <property type="protein sequence ID" value="MED6169298.1"/>
    <property type="molecule type" value="Genomic_DNA"/>
</dbReference>
<reference evidence="7 8" key="1">
    <citation type="journal article" date="2023" name="Plants (Basel)">
        <title>Bridging the Gap: Combining Genomics and Transcriptomics Approaches to Understand Stylosanthes scabra, an Orphan Legume from the Brazilian Caatinga.</title>
        <authorList>
            <person name="Ferreira-Neto J.R.C."/>
            <person name="da Silva M.D."/>
            <person name="Binneck E."/>
            <person name="de Melo N.F."/>
            <person name="da Silva R.H."/>
            <person name="de Melo A.L.T.M."/>
            <person name="Pandolfi V."/>
            <person name="Bustamante F.O."/>
            <person name="Brasileiro-Vidal A.C."/>
            <person name="Benko-Iseppon A.M."/>
        </authorList>
    </citation>
    <scope>NUCLEOTIDE SEQUENCE [LARGE SCALE GENOMIC DNA]</scope>
    <source>
        <tissue evidence="7">Leaves</tissue>
    </source>
</reference>
<dbReference type="GO" id="GO:0004497">
    <property type="term" value="F:monooxygenase activity"/>
    <property type="evidence" value="ECO:0007669"/>
    <property type="project" value="UniProtKB-KW"/>
</dbReference>
<feature type="compositionally biased region" description="Basic and acidic residues" evidence="5">
    <location>
        <begin position="488"/>
        <end position="498"/>
    </location>
</feature>
<organism evidence="7 8">
    <name type="scientific">Stylosanthes scabra</name>
    <dbReference type="NCBI Taxonomy" id="79078"/>
    <lineage>
        <taxon>Eukaryota</taxon>
        <taxon>Viridiplantae</taxon>
        <taxon>Streptophyta</taxon>
        <taxon>Embryophyta</taxon>
        <taxon>Tracheophyta</taxon>
        <taxon>Spermatophyta</taxon>
        <taxon>Magnoliopsida</taxon>
        <taxon>eudicotyledons</taxon>
        <taxon>Gunneridae</taxon>
        <taxon>Pentapetalae</taxon>
        <taxon>rosids</taxon>
        <taxon>fabids</taxon>
        <taxon>Fabales</taxon>
        <taxon>Fabaceae</taxon>
        <taxon>Papilionoideae</taxon>
        <taxon>50 kb inversion clade</taxon>
        <taxon>dalbergioids sensu lato</taxon>
        <taxon>Dalbergieae</taxon>
        <taxon>Pterocarpus clade</taxon>
        <taxon>Stylosanthes</taxon>
    </lineage>
</organism>
<evidence type="ECO:0000313" key="7">
    <source>
        <dbReference type="EMBL" id="MED6169298.1"/>
    </source>
</evidence>
<evidence type="ECO:0000256" key="2">
    <source>
        <dbReference type="ARBA" id="ARBA00023186"/>
    </source>
</evidence>
<evidence type="ECO:0000313" key="8">
    <source>
        <dbReference type="Proteomes" id="UP001341840"/>
    </source>
</evidence>
<comment type="subcellular location">
    <subcellularLocation>
        <location evidence="1">Nucleus</location>
    </subcellularLocation>
</comment>
<keyword evidence="8" id="KW-1185">Reference proteome</keyword>
<dbReference type="InterPro" id="IPR020892">
    <property type="entry name" value="Cyclophilin-type_PPIase_CS"/>
</dbReference>
<feature type="domain" description="PPIase cyclophilin-type" evidence="6">
    <location>
        <begin position="22"/>
        <end position="159"/>
    </location>
</feature>
<dbReference type="PANTHER" id="PTHR45625:SF6">
    <property type="entry name" value="SPLICEOSOME-ASSOCIATED PROTEIN CWC27 HOMOLOG"/>
    <property type="match status" value="1"/>
</dbReference>
<feature type="compositionally biased region" description="Acidic residues" evidence="5">
    <location>
        <begin position="281"/>
        <end position="294"/>
    </location>
</feature>
<feature type="coiled-coil region" evidence="4">
    <location>
        <begin position="207"/>
        <end position="234"/>
    </location>
</feature>
<feature type="compositionally biased region" description="Basic residues" evidence="5">
    <location>
        <begin position="391"/>
        <end position="400"/>
    </location>
</feature>
<dbReference type="SUPFAM" id="SSF50891">
    <property type="entry name" value="Cyclophilin-like"/>
    <property type="match status" value="1"/>
</dbReference>
<dbReference type="InterPro" id="IPR044666">
    <property type="entry name" value="Cyclophilin_A-like"/>
</dbReference>
<dbReference type="Pfam" id="PF00160">
    <property type="entry name" value="Pro_isomerase"/>
    <property type="match status" value="1"/>
</dbReference>
<dbReference type="PROSITE" id="PS50072">
    <property type="entry name" value="CSA_PPIASE_2"/>
    <property type="match status" value="1"/>
</dbReference>
<evidence type="ECO:0000256" key="1">
    <source>
        <dbReference type="ARBA" id="ARBA00004123"/>
    </source>
</evidence>
<keyword evidence="7" id="KW-0413">Isomerase</keyword>
<dbReference type="PRINTS" id="PR00153">
    <property type="entry name" value="CSAPPISMRASE"/>
</dbReference>
<dbReference type="Gene3D" id="2.40.100.10">
    <property type="entry name" value="Cyclophilin-like"/>
    <property type="match status" value="1"/>
</dbReference>
<dbReference type="InterPro" id="IPR002130">
    <property type="entry name" value="Cyclophilin-type_PPIase_dom"/>
</dbReference>
<dbReference type="InterPro" id="IPR029000">
    <property type="entry name" value="Cyclophilin-like_dom_sf"/>
</dbReference>
<sequence length="498" mass="56294">MSTVYVLEPPTKGKVVVNTTRGPLDIELWPKEAPKAVRNFVQLCMEGYYDNTIFHRIIKDFLVQGGDPTGTGTGGESIYGDVFADEFHSRLKFKHRGLVAMANAGPPNSNGSQFFITLDRCDWLDRKHTIFGKVTGDTMYNLLRLGEVETDKNDRPLNPPPKILSVEVLWNPFEDIVPRNLQKPPTKATPDTENKGSKTKGVKKLNLLSFGEEAEEEEKELASVKQKIKSSHDVLNDPRLLREETNEMSKATRDLQLTVRDALKTKKEEPQKDLETSNIDSGDDDDDNDGDEADFDARMRRRILKKRKELGDLPPKPKVKNGKSSPDRQDMSAARSNASRVVDDDDDDDDKPRAEKLSIKKKGVGSEARAERIANADADLQLLNEAERGRQLQKQKRRRLQGREDDVLAKLEKFKNSLAAKSAPKASESADDDKELSDWKAVSLKFAPNSGKDRMSRNEDPNDYVVHDPLLEKGKEKFNRMQAKQKRREREWAGKSLT</sequence>
<feature type="region of interest" description="Disordered" evidence="5">
    <location>
        <begin position="177"/>
        <end position="204"/>
    </location>
</feature>
<feature type="compositionally biased region" description="Basic and acidic residues" evidence="5">
    <location>
        <begin position="401"/>
        <end position="415"/>
    </location>
</feature>
<feature type="compositionally biased region" description="Basic and acidic residues" evidence="5">
    <location>
        <begin position="262"/>
        <end position="275"/>
    </location>
</feature>
<feature type="compositionally biased region" description="Basic residues" evidence="5">
    <location>
        <begin position="299"/>
        <end position="308"/>
    </location>
</feature>